<dbReference type="AlphaFoldDB" id="W1PW45"/>
<evidence type="ECO:0000313" key="2">
    <source>
        <dbReference type="EMBL" id="ERN12333.1"/>
    </source>
</evidence>
<dbReference type="eggNOG" id="ENOG502T2S5">
    <property type="taxonomic scope" value="Eukaryota"/>
</dbReference>
<protein>
    <submittedName>
        <fullName evidence="2">Uncharacterized protein</fullName>
    </submittedName>
</protein>
<feature type="compositionally biased region" description="Basic and acidic residues" evidence="1">
    <location>
        <begin position="176"/>
        <end position="190"/>
    </location>
</feature>
<dbReference type="EMBL" id="KI392614">
    <property type="protein sequence ID" value="ERN12333.1"/>
    <property type="molecule type" value="Genomic_DNA"/>
</dbReference>
<feature type="region of interest" description="Disordered" evidence="1">
    <location>
        <begin position="50"/>
        <end position="190"/>
    </location>
</feature>
<feature type="compositionally biased region" description="Basic and acidic residues" evidence="1">
    <location>
        <begin position="157"/>
        <end position="167"/>
    </location>
</feature>
<sequence length="190" mass="20248">MLAWNLSSHSSGYTSTACAVRAPPSPISILNMGPAKHPATAMAGWPALATATSATRSPTEFPQARTELTSSKRDPKDAHEKGDENCSFWSVLGGFGENGIVGKGEREGLEENKRPQGEGEDDGVAKGDQRVACVEKDEGTEGNVGRGVEPTPFRGLARGDSETKEGGDWDLPQVRDLIENKEKQDQRGSP</sequence>
<feature type="compositionally biased region" description="Polar residues" evidence="1">
    <location>
        <begin position="50"/>
        <end position="60"/>
    </location>
</feature>
<feature type="compositionally biased region" description="Basic and acidic residues" evidence="1">
    <location>
        <begin position="103"/>
        <end position="139"/>
    </location>
</feature>
<evidence type="ECO:0000256" key="1">
    <source>
        <dbReference type="SAM" id="MobiDB-lite"/>
    </source>
</evidence>
<feature type="compositionally biased region" description="Gly residues" evidence="1">
    <location>
        <begin position="93"/>
        <end position="102"/>
    </location>
</feature>
<accession>W1PW45</accession>
<dbReference type="Gramene" id="ERN12333">
    <property type="protein sequence ID" value="ERN12333"/>
    <property type="gene ID" value="AMTR_s00025p00068280"/>
</dbReference>
<gene>
    <name evidence="2" type="ORF">AMTR_s00025p00068280</name>
</gene>
<reference evidence="3" key="1">
    <citation type="journal article" date="2013" name="Science">
        <title>The Amborella genome and the evolution of flowering plants.</title>
        <authorList>
            <consortium name="Amborella Genome Project"/>
        </authorList>
    </citation>
    <scope>NUCLEOTIDE SEQUENCE [LARGE SCALE GENOMIC DNA]</scope>
</reference>
<feature type="compositionally biased region" description="Basic and acidic residues" evidence="1">
    <location>
        <begin position="70"/>
        <end position="84"/>
    </location>
</feature>
<proteinExistence type="predicted"/>
<organism evidence="2 3">
    <name type="scientific">Amborella trichopoda</name>
    <dbReference type="NCBI Taxonomy" id="13333"/>
    <lineage>
        <taxon>Eukaryota</taxon>
        <taxon>Viridiplantae</taxon>
        <taxon>Streptophyta</taxon>
        <taxon>Embryophyta</taxon>
        <taxon>Tracheophyta</taxon>
        <taxon>Spermatophyta</taxon>
        <taxon>Magnoliopsida</taxon>
        <taxon>Amborellales</taxon>
        <taxon>Amborellaceae</taxon>
        <taxon>Amborella</taxon>
    </lineage>
</organism>
<dbReference type="HOGENOM" id="CLU_1429831_0_0_1"/>
<evidence type="ECO:0000313" key="3">
    <source>
        <dbReference type="Proteomes" id="UP000017836"/>
    </source>
</evidence>
<name>W1PW45_AMBTC</name>
<dbReference type="Proteomes" id="UP000017836">
    <property type="component" value="Unassembled WGS sequence"/>
</dbReference>
<keyword evidence="3" id="KW-1185">Reference proteome</keyword>